<sequence>MNDEAREWINRYIDAYQIVTRRINARIRESIDEGLTSDQFQILRLIDGQPRCTSTYLAEAFSVGKSSITAIINRLAEAGIIERTRDESDRRQVYLTISDYGRGIYETAEHKVLEVISPYLMNFDKDNIELFITMFEKLAQLMQEAGGSNE</sequence>
<keyword evidence="3" id="KW-0804">Transcription</keyword>
<comment type="caution">
    <text evidence="5">The sequence shown here is derived from an EMBL/GenBank/DDBJ whole genome shotgun (WGS) entry which is preliminary data.</text>
</comment>
<name>A0A3N9Q8C3_9BACL</name>
<reference evidence="5 6" key="1">
    <citation type="submission" date="2018-11" db="EMBL/GenBank/DDBJ databases">
        <title>Genome sequence of strain 7197.</title>
        <authorList>
            <person name="Gao J."/>
            <person name="Sun J."/>
        </authorList>
    </citation>
    <scope>NUCLEOTIDE SEQUENCE [LARGE SCALE GENOMIC DNA]</scope>
    <source>
        <strain evidence="5 6">7197</strain>
    </source>
</reference>
<dbReference type="GO" id="GO:0003700">
    <property type="term" value="F:DNA-binding transcription factor activity"/>
    <property type="evidence" value="ECO:0007669"/>
    <property type="project" value="InterPro"/>
</dbReference>
<proteinExistence type="predicted"/>
<accession>A0A3N9Q8C3</accession>
<dbReference type="InterPro" id="IPR036390">
    <property type="entry name" value="WH_DNA-bd_sf"/>
</dbReference>
<evidence type="ECO:0000313" key="5">
    <source>
        <dbReference type="EMBL" id="RQW13776.1"/>
    </source>
</evidence>
<dbReference type="Proteomes" id="UP000282529">
    <property type="component" value="Unassembled WGS sequence"/>
</dbReference>
<dbReference type="GO" id="GO:0003677">
    <property type="term" value="F:DNA binding"/>
    <property type="evidence" value="ECO:0007669"/>
    <property type="project" value="UniProtKB-KW"/>
</dbReference>
<keyword evidence="2" id="KW-0238">DNA-binding</keyword>
<dbReference type="PROSITE" id="PS50995">
    <property type="entry name" value="HTH_MARR_2"/>
    <property type="match status" value="1"/>
</dbReference>
<dbReference type="SUPFAM" id="SSF46785">
    <property type="entry name" value="Winged helix' DNA-binding domain"/>
    <property type="match status" value="1"/>
</dbReference>
<evidence type="ECO:0000313" key="6">
    <source>
        <dbReference type="Proteomes" id="UP000282529"/>
    </source>
</evidence>
<gene>
    <name evidence="5" type="ORF">EH198_05120</name>
</gene>
<keyword evidence="1" id="KW-0805">Transcription regulation</keyword>
<evidence type="ECO:0000256" key="1">
    <source>
        <dbReference type="ARBA" id="ARBA00023015"/>
    </source>
</evidence>
<dbReference type="RefSeq" id="WP_124694417.1">
    <property type="nucleotide sequence ID" value="NZ_JBHUFE010000016.1"/>
</dbReference>
<keyword evidence="6" id="KW-1185">Reference proteome</keyword>
<evidence type="ECO:0000259" key="4">
    <source>
        <dbReference type="PROSITE" id="PS50995"/>
    </source>
</evidence>
<evidence type="ECO:0000256" key="3">
    <source>
        <dbReference type="ARBA" id="ARBA00023163"/>
    </source>
</evidence>
<dbReference type="SMART" id="SM00347">
    <property type="entry name" value="HTH_MARR"/>
    <property type="match status" value="1"/>
</dbReference>
<feature type="domain" description="HTH marR-type" evidence="4">
    <location>
        <begin position="9"/>
        <end position="140"/>
    </location>
</feature>
<dbReference type="AlphaFoldDB" id="A0A3N9Q8C3"/>
<dbReference type="PANTHER" id="PTHR42756:SF1">
    <property type="entry name" value="TRANSCRIPTIONAL REPRESSOR OF EMRAB OPERON"/>
    <property type="match status" value="1"/>
</dbReference>
<dbReference type="Pfam" id="PF01047">
    <property type="entry name" value="MarR"/>
    <property type="match status" value="1"/>
</dbReference>
<evidence type="ECO:0000256" key="2">
    <source>
        <dbReference type="ARBA" id="ARBA00023125"/>
    </source>
</evidence>
<dbReference type="InterPro" id="IPR000835">
    <property type="entry name" value="HTH_MarR-typ"/>
</dbReference>
<dbReference type="OrthoDB" id="3254893at2"/>
<dbReference type="EMBL" id="RQPI01000001">
    <property type="protein sequence ID" value="RQW13776.1"/>
    <property type="molecule type" value="Genomic_DNA"/>
</dbReference>
<dbReference type="Gene3D" id="1.10.10.10">
    <property type="entry name" value="Winged helix-like DNA-binding domain superfamily/Winged helix DNA-binding domain"/>
    <property type="match status" value="1"/>
</dbReference>
<organism evidence="5 6">
    <name type="scientific">Paenibacillus rhizophilus</name>
    <dbReference type="NCBI Taxonomy" id="1850366"/>
    <lineage>
        <taxon>Bacteria</taxon>
        <taxon>Bacillati</taxon>
        <taxon>Bacillota</taxon>
        <taxon>Bacilli</taxon>
        <taxon>Bacillales</taxon>
        <taxon>Paenibacillaceae</taxon>
        <taxon>Paenibacillus</taxon>
    </lineage>
</organism>
<protein>
    <submittedName>
        <fullName evidence="5">MarR family transcriptional regulator</fullName>
    </submittedName>
</protein>
<dbReference type="PANTHER" id="PTHR42756">
    <property type="entry name" value="TRANSCRIPTIONAL REGULATOR, MARR"/>
    <property type="match status" value="1"/>
</dbReference>
<dbReference type="PRINTS" id="PR00598">
    <property type="entry name" value="HTHMARR"/>
</dbReference>
<dbReference type="InterPro" id="IPR036388">
    <property type="entry name" value="WH-like_DNA-bd_sf"/>
</dbReference>